<sequence length="67" mass="7950">MGISSGITCTIVPPGWVRIETREIIKQHKYAWAYNEDDPNIFSFITRTRNGQYVQVMISRYWLDNIR</sequence>
<evidence type="ECO:0000313" key="2">
    <source>
        <dbReference type="Proteomes" id="UP000004509"/>
    </source>
</evidence>
<dbReference type="EMBL" id="ACYH01000056">
    <property type="protein sequence ID" value="EEV19474.1"/>
    <property type="molecule type" value="Genomic_DNA"/>
</dbReference>
<dbReference type="eggNOG" id="ENOG5030WGP">
    <property type="taxonomic scope" value="Bacteria"/>
</dbReference>
<dbReference type="STRING" id="596324.TREVI0001_0403"/>
<organism evidence="1 2">
    <name type="scientific">Treponema vincentii ATCC 35580</name>
    <dbReference type="NCBI Taxonomy" id="596324"/>
    <lineage>
        <taxon>Bacteria</taxon>
        <taxon>Pseudomonadati</taxon>
        <taxon>Spirochaetota</taxon>
        <taxon>Spirochaetia</taxon>
        <taxon>Spirochaetales</taxon>
        <taxon>Treponemataceae</taxon>
        <taxon>Treponema</taxon>
    </lineage>
</organism>
<accession>C8PSY0</accession>
<protein>
    <submittedName>
        <fullName evidence="1">Uncharacterized protein</fullName>
    </submittedName>
</protein>
<name>C8PSY0_9SPIR</name>
<dbReference type="Proteomes" id="UP000004509">
    <property type="component" value="Unassembled WGS sequence"/>
</dbReference>
<dbReference type="OrthoDB" id="9894582at2"/>
<dbReference type="RefSeq" id="WP_006189711.1">
    <property type="nucleotide sequence ID" value="NZ_ACYH01000056.1"/>
</dbReference>
<dbReference type="AlphaFoldDB" id="C8PSY0"/>
<reference evidence="1 2" key="1">
    <citation type="submission" date="2009-07" db="EMBL/GenBank/DDBJ databases">
        <authorList>
            <person name="Madupu R."/>
            <person name="Sebastian Y."/>
            <person name="Durkin A.S."/>
            <person name="Torralba M."/>
            <person name="Methe B."/>
            <person name="Sutton G.G."/>
            <person name="Strausberg R.L."/>
            <person name="Nelson K.E."/>
        </authorList>
    </citation>
    <scope>NUCLEOTIDE SEQUENCE [LARGE SCALE GENOMIC DNA]</scope>
    <source>
        <strain evidence="1 2">ATCC 35580</strain>
    </source>
</reference>
<comment type="caution">
    <text evidence="1">The sequence shown here is derived from an EMBL/GenBank/DDBJ whole genome shotgun (WGS) entry which is preliminary data.</text>
</comment>
<proteinExistence type="predicted"/>
<evidence type="ECO:0000313" key="1">
    <source>
        <dbReference type="EMBL" id="EEV19474.1"/>
    </source>
</evidence>
<gene>
    <name evidence="1" type="ORF">TREVI0001_0403</name>
</gene>